<gene>
    <name evidence="2" type="ORF">PTTG_04693</name>
</gene>
<evidence type="ECO:0000256" key="1">
    <source>
        <dbReference type="SAM" id="MobiDB-lite"/>
    </source>
</evidence>
<dbReference type="EnsemblFungi" id="PTTG_04693-t43_1">
    <property type="protein sequence ID" value="PTTG_04693-t43_1-p1"/>
    <property type="gene ID" value="PTTG_04693"/>
</dbReference>
<dbReference type="Proteomes" id="UP000005240">
    <property type="component" value="Unassembled WGS sequence"/>
</dbReference>
<feature type="compositionally biased region" description="Acidic residues" evidence="1">
    <location>
        <begin position="19"/>
        <end position="33"/>
    </location>
</feature>
<accession>A0A0C4EV61</accession>
<dbReference type="VEuPathDB" id="FungiDB:PTTG_04693"/>
<evidence type="ECO:0000313" key="4">
    <source>
        <dbReference type="Proteomes" id="UP000005240"/>
    </source>
</evidence>
<keyword evidence="4" id="KW-1185">Reference proteome</keyword>
<reference evidence="3 4" key="3">
    <citation type="journal article" date="2017" name="G3 (Bethesda)">
        <title>Comparative analysis highlights variable genome content of wheat rusts and divergence of the mating loci.</title>
        <authorList>
            <person name="Cuomo C.A."/>
            <person name="Bakkeren G."/>
            <person name="Khalil H.B."/>
            <person name="Panwar V."/>
            <person name="Joly D."/>
            <person name="Linning R."/>
            <person name="Sakthikumar S."/>
            <person name="Song X."/>
            <person name="Adiconis X."/>
            <person name="Fan L."/>
            <person name="Goldberg J.M."/>
            <person name="Levin J.Z."/>
            <person name="Young S."/>
            <person name="Zeng Q."/>
            <person name="Anikster Y."/>
            <person name="Bruce M."/>
            <person name="Wang M."/>
            <person name="Yin C."/>
            <person name="McCallum B."/>
            <person name="Szabo L.J."/>
            <person name="Hulbert S."/>
            <person name="Chen X."/>
            <person name="Fellers J.P."/>
        </authorList>
    </citation>
    <scope>NUCLEOTIDE SEQUENCE</scope>
    <source>
        <strain evidence="4">Isolate 1-1 / race 1 (BBBD)</strain>
        <strain evidence="3">isolate 1-1 / race 1 (BBBD)</strain>
    </source>
</reference>
<reference evidence="2" key="1">
    <citation type="submission" date="2009-11" db="EMBL/GenBank/DDBJ databases">
        <authorList>
            <consortium name="The Broad Institute Genome Sequencing Platform"/>
            <person name="Ward D."/>
            <person name="Feldgarden M."/>
            <person name="Earl A."/>
            <person name="Young S.K."/>
            <person name="Zeng Q."/>
            <person name="Koehrsen M."/>
            <person name="Alvarado L."/>
            <person name="Berlin A."/>
            <person name="Bochicchio J."/>
            <person name="Borenstein D."/>
            <person name="Chapman S.B."/>
            <person name="Chen Z."/>
            <person name="Engels R."/>
            <person name="Freedman E."/>
            <person name="Gellesch M."/>
            <person name="Goldberg J."/>
            <person name="Griggs A."/>
            <person name="Gujja S."/>
            <person name="Heilman E."/>
            <person name="Heiman D."/>
            <person name="Hepburn T."/>
            <person name="Howarth C."/>
            <person name="Jen D."/>
            <person name="Larson L."/>
            <person name="Lewis B."/>
            <person name="Mehta T."/>
            <person name="Park D."/>
            <person name="Pearson M."/>
            <person name="Roberts A."/>
            <person name="Saif S."/>
            <person name="Shea T."/>
            <person name="Shenoy N."/>
            <person name="Sisk P."/>
            <person name="Stolte C."/>
            <person name="Sykes S."/>
            <person name="Thomson T."/>
            <person name="Walk T."/>
            <person name="White J."/>
            <person name="Yandava C."/>
            <person name="Izard J."/>
            <person name="Baranova O.V."/>
            <person name="Blanton J.M."/>
            <person name="Tanner A.C."/>
            <person name="Dewhirst F.E."/>
            <person name="Haas B."/>
            <person name="Nusbaum C."/>
            <person name="Birren B."/>
        </authorList>
    </citation>
    <scope>NUCLEOTIDE SEQUENCE [LARGE SCALE GENOMIC DNA]</scope>
    <source>
        <strain evidence="2">1-1 BBBD Race 1</strain>
    </source>
</reference>
<evidence type="ECO:0000313" key="3">
    <source>
        <dbReference type="EnsemblFungi" id="PTTG_04693-t43_1-p1"/>
    </source>
</evidence>
<feature type="region of interest" description="Disordered" evidence="1">
    <location>
        <begin position="1"/>
        <end position="63"/>
    </location>
</feature>
<protein>
    <submittedName>
        <fullName evidence="2 3">Uncharacterized protein</fullName>
    </submittedName>
</protein>
<reference evidence="2" key="2">
    <citation type="submission" date="2016-05" db="EMBL/GenBank/DDBJ databases">
        <title>Comparative analysis highlights variable genome content of wheat rusts and divergence of the mating loci.</title>
        <authorList>
            <person name="Cuomo C.A."/>
            <person name="Bakkeren G."/>
            <person name="Szabo L."/>
            <person name="Khalil H."/>
            <person name="Joly D."/>
            <person name="Goldberg J."/>
            <person name="Young S."/>
            <person name="Zeng Q."/>
            <person name="Fellers J."/>
        </authorList>
    </citation>
    <scope>NUCLEOTIDE SEQUENCE [LARGE SCALE GENOMIC DNA]</scope>
    <source>
        <strain evidence="2">1-1 BBBD Race 1</strain>
    </source>
</reference>
<name>A0A0C4EV61_PUCT1</name>
<sequence length="166" mass="19487">MINHMDTRQQLVEDIFAADTEDEDEEEEDEEDGFSSIGELLETEEDRDPNPPPQHRPKKERNHAAGHKMLMKDYFINGATYNNRDFERRFQLRRELFLKIAAHITEFTPCFGQQPVCYFLLYILDIFGTNKNHLSGCHRKDGPVKFPEDHLCSPTACLRMCIRCHQ</sequence>
<dbReference type="EMBL" id="ADAS02000085">
    <property type="protein sequence ID" value="OAV91165.1"/>
    <property type="molecule type" value="Genomic_DNA"/>
</dbReference>
<dbReference type="PANTHER" id="PTHR47150">
    <property type="entry name" value="OS12G0169200 PROTEIN"/>
    <property type="match status" value="1"/>
</dbReference>
<dbReference type="AlphaFoldDB" id="A0A0C4EV61"/>
<dbReference type="PANTHER" id="PTHR47150:SF5">
    <property type="entry name" value="OS07G0546750 PROTEIN"/>
    <property type="match status" value="1"/>
</dbReference>
<reference evidence="3" key="4">
    <citation type="submission" date="2025-05" db="UniProtKB">
        <authorList>
            <consortium name="EnsemblFungi"/>
        </authorList>
    </citation>
    <scope>IDENTIFICATION</scope>
    <source>
        <strain evidence="3">isolate 1-1 / race 1 (BBBD)</strain>
    </source>
</reference>
<proteinExistence type="predicted"/>
<organism evidence="2">
    <name type="scientific">Puccinia triticina (isolate 1-1 / race 1 (BBBD))</name>
    <name type="common">Brown leaf rust fungus</name>
    <dbReference type="NCBI Taxonomy" id="630390"/>
    <lineage>
        <taxon>Eukaryota</taxon>
        <taxon>Fungi</taxon>
        <taxon>Dikarya</taxon>
        <taxon>Basidiomycota</taxon>
        <taxon>Pucciniomycotina</taxon>
        <taxon>Pucciniomycetes</taxon>
        <taxon>Pucciniales</taxon>
        <taxon>Pucciniaceae</taxon>
        <taxon>Puccinia</taxon>
    </lineage>
</organism>
<evidence type="ECO:0000313" key="2">
    <source>
        <dbReference type="EMBL" id="OAV91165.1"/>
    </source>
</evidence>